<accession>A0ABT7YHB8</accession>
<evidence type="ECO:0000256" key="4">
    <source>
        <dbReference type="ARBA" id="ARBA00023316"/>
    </source>
</evidence>
<keyword evidence="5" id="KW-0732">Signal</keyword>
<evidence type="ECO:0000256" key="1">
    <source>
        <dbReference type="ARBA" id="ARBA00001561"/>
    </source>
</evidence>
<dbReference type="Pfam" id="PF01510">
    <property type="entry name" value="Amidase_2"/>
    <property type="match status" value="1"/>
</dbReference>
<feature type="chain" id="PRO_5045605232" description="N-acetylmuramoyl-L-alanine amidase" evidence="5">
    <location>
        <begin position="23"/>
        <end position="227"/>
    </location>
</feature>
<dbReference type="PANTHER" id="PTHR30417:SF1">
    <property type="entry name" value="N-ACETYLMURAMOYL-L-ALANINE AMIDASE AMID"/>
    <property type="match status" value="1"/>
</dbReference>
<organism evidence="7 8">
    <name type="scientific">Algoriphagus sediminis</name>
    <dbReference type="NCBI Taxonomy" id="3057113"/>
    <lineage>
        <taxon>Bacteria</taxon>
        <taxon>Pseudomonadati</taxon>
        <taxon>Bacteroidota</taxon>
        <taxon>Cytophagia</taxon>
        <taxon>Cytophagales</taxon>
        <taxon>Cyclobacteriaceae</taxon>
        <taxon>Algoriphagus</taxon>
    </lineage>
</organism>
<dbReference type="RefSeq" id="WP_290002923.1">
    <property type="nucleotide sequence ID" value="NZ_JAUEPH010000010.1"/>
</dbReference>
<dbReference type="EC" id="3.5.1.28" evidence="2"/>
<feature type="signal peptide" evidence="5">
    <location>
        <begin position="1"/>
        <end position="22"/>
    </location>
</feature>
<evidence type="ECO:0000256" key="5">
    <source>
        <dbReference type="SAM" id="SignalP"/>
    </source>
</evidence>
<dbReference type="InterPro" id="IPR036505">
    <property type="entry name" value="Amidase/PGRP_sf"/>
</dbReference>
<feature type="domain" description="N-acetylmuramoyl-L-alanine amidase" evidence="6">
    <location>
        <begin position="53"/>
        <end position="205"/>
    </location>
</feature>
<comment type="caution">
    <text evidence="7">The sequence shown here is derived from an EMBL/GenBank/DDBJ whole genome shotgun (WGS) entry which is preliminary data.</text>
</comment>
<keyword evidence="3" id="KW-0378">Hydrolase</keyword>
<gene>
    <name evidence="7" type="ORF">QVH07_17230</name>
</gene>
<evidence type="ECO:0000313" key="7">
    <source>
        <dbReference type="EMBL" id="MDN3205900.1"/>
    </source>
</evidence>
<proteinExistence type="predicted"/>
<evidence type="ECO:0000259" key="6">
    <source>
        <dbReference type="SMART" id="SM00644"/>
    </source>
</evidence>
<protein>
    <recommendedName>
        <fullName evidence="2">N-acetylmuramoyl-L-alanine amidase</fullName>
        <ecNumber evidence="2">3.5.1.28</ecNumber>
    </recommendedName>
</protein>
<evidence type="ECO:0000256" key="2">
    <source>
        <dbReference type="ARBA" id="ARBA00011901"/>
    </source>
</evidence>
<dbReference type="SUPFAM" id="SSF55846">
    <property type="entry name" value="N-acetylmuramoyl-L-alanine amidase-like"/>
    <property type="match status" value="1"/>
</dbReference>
<dbReference type="Proteomes" id="UP001171916">
    <property type="component" value="Unassembled WGS sequence"/>
</dbReference>
<dbReference type="CDD" id="cd06583">
    <property type="entry name" value="PGRP"/>
    <property type="match status" value="1"/>
</dbReference>
<name>A0ABT7YHB8_9BACT</name>
<dbReference type="EMBL" id="JAUEPH010000010">
    <property type="protein sequence ID" value="MDN3205900.1"/>
    <property type="molecule type" value="Genomic_DNA"/>
</dbReference>
<keyword evidence="8" id="KW-1185">Reference proteome</keyword>
<evidence type="ECO:0000256" key="3">
    <source>
        <dbReference type="ARBA" id="ARBA00022801"/>
    </source>
</evidence>
<dbReference type="InterPro" id="IPR051206">
    <property type="entry name" value="NAMLAA_amidase_2"/>
</dbReference>
<dbReference type="SMART" id="SM00644">
    <property type="entry name" value="Ami_2"/>
    <property type="match status" value="1"/>
</dbReference>
<keyword evidence="4" id="KW-0961">Cell wall biogenesis/degradation</keyword>
<dbReference type="InterPro" id="IPR002502">
    <property type="entry name" value="Amidase_domain"/>
</dbReference>
<reference evidence="7" key="1">
    <citation type="submission" date="2023-06" db="EMBL/GenBank/DDBJ databases">
        <title>Robiginitalea aurantiacus sp. nov. and Algoriphagus sediminis sp. nov., isolated from coastal sediment.</title>
        <authorList>
            <person name="Zhou Z.Y."/>
            <person name="An J."/>
            <person name="Jia Y.W."/>
            <person name="Du Z.J."/>
        </authorList>
    </citation>
    <scope>NUCLEOTIDE SEQUENCE</scope>
    <source>
        <strain evidence="7">C2-7</strain>
    </source>
</reference>
<dbReference type="PANTHER" id="PTHR30417">
    <property type="entry name" value="N-ACETYLMURAMOYL-L-ALANINE AMIDASE AMID"/>
    <property type="match status" value="1"/>
</dbReference>
<dbReference type="Gene3D" id="3.40.80.10">
    <property type="entry name" value="Peptidoglycan recognition protein-like"/>
    <property type="match status" value="1"/>
</dbReference>
<evidence type="ECO:0000313" key="8">
    <source>
        <dbReference type="Proteomes" id="UP001171916"/>
    </source>
</evidence>
<sequence>MKIFLKNTLCLCFSLISLLVLVLGCSPKPTFTIIDKPITWNEEREALSLQYLKDRHGLEQENAVIDPKMVVVHWTAIDNIEVTFDVFDSPTLGGREDLTSASNLNVSSQFLIDRDGTIFRLLPDTYFARHVIGLNYTAIGIENIGSSDWPLTKAQLKANEELIRYLKRKYQIEYVIGHHEYTLFQETDLWKEADPDYRTVKTDPGDKFMNKLRKNLSDLELKPLPKE</sequence>
<dbReference type="PROSITE" id="PS51257">
    <property type="entry name" value="PROKAR_LIPOPROTEIN"/>
    <property type="match status" value="1"/>
</dbReference>
<comment type="catalytic activity">
    <reaction evidence="1">
        <text>Hydrolyzes the link between N-acetylmuramoyl residues and L-amino acid residues in certain cell-wall glycopeptides.</text>
        <dbReference type="EC" id="3.5.1.28"/>
    </reaction>
</comment>